<keyword evidence="3" id="KW-1185">Reference proteome</keyword>
<evidence type="ECO:0000259" key="1">
    <source>
        <dbReference type="PROSITE" id="PS51186"/>
    </source>
</evidence>
<feature type="domain" description="N-acetyltransferase" evidence="1">
    <location>
        <begin position="26"/>
        <end position="190"/>
    </location>
</feature>
<gene>
    <name evidence="2" type="ORF">KV396_13760</name>
</gene>
<dbReference type="Proteomes" id="UP000831963">
    <property type="component" value="Chromosome"/>
</dbReference>
<evidence type="ECO:0000313" key="2">
    <source>
        <dbReference type="EMBL" id="UPL15478.1"/>
    </source>
</evidence>
<dbReference type="PROSITE" id="PS51186">
    <property type="entry name" value="GNAT"/>
    <property type="match status" value="1"/>
</dbReference>
<organism evidence="2 3">
    <name type="scientific">Microbacterium galbinum</name>
    <dbReference type="NCBI Taxonomy" id="2851646"/>
    <lineage>
        <taxon>Bacteria</taxon>
        <taxon>Bacillati</taxon>
        <taxon>Actinomycetota</taxon>
        <taxon>Actinomycetes</taxon>
        <taxon>Micrococcales</taxon>
        <taxon>Microbacteriaceae</taxon>
        <taxon>Microbacterium</taxon>
    </lineage>
</organism>
<proteinExistence type="predicted"/>
<protein>
    <submittedName>
        <fullName evidence="2">GNAT family N-acetyltransferase</fullName>
    </submittedName>
</protein>
<dbReference type="CDD" id="cd04301">
    <property type="entry name" value="NAT_SF"/>
    <property type="match status" value="1"/>
</dbReference>
<dbReference type="InterPro" id="IPR016181">
    <property type="entry name" value="Acyl_CoA_acyltransferase"/>
</dbReference>
<dbReference type="RefSeq" id="WP_247956074.1">
    <property type="nucleotide sequence ID" value="NZ_CP078077.1"/>
</dbReference>
<name>A0ABY4IVN5_9MICO</name>
<dbReference type="EMBL" id="CP078077">
    <property type="protein sequence ID" value="UPL15478.1"/>
    <property type="molecule type" value="Genomic_DNA"/>
</dbReference>
<sequence length="362" mass="39757">MSIPLSAGATLHPLAVPARADAADAGEFRELARVRNLVYRELTGRDEQDLSPAELLPRLRSREEQTTLVWTARLADEMIGRVVVDLPHEAGSRVAIATIELRPLAWGRGIGRAILPHVEEAARAHGRRVIQNWTEQPTADGARLESPTGHGSVPNDHVARFLTRSGFSLEQVYRISLLDLDDVARARSAELLAEAEAASSGYRVVRWTLPTPAEHLDGYAWLKSRMSTDAPSADLDADEEAWDAARVRRMEQRQAEAGHTLQVTAAQHIVTGELAAFTELGTGTSGSTTTIQHDTLVLREHRGHRLGLRVKCAALQSWTAVAPTSQRVITYNAEENRPMLAINEAIGFTARAYEGAWKKELT</sequence>
<dbReference type="InterPro" id="IPR000182">
    <property type="entry name" value="GNAT_dom"/>
</dbReference>
<reference evidence="2 3" key="1">
    <citation type="submission" date="2021-06" db="EMBL/GenBank/DDBJ databases">
        <title>Genome-based taxonomic framework of Microbacterium strains isolated from marine environment, the description of four new species and reclassification of four preexisting species.</title>
        <authorList>
            <person name="Lee S.D."/>
            <person name="Kim S.-M."/>
            <person name="Byeon Y.-S."/>
            <person name="Yang H.L."/>
            <person name="Kim I.S."/>
        </authorList>
    </citation>
    <scope>NUCLEOTIDE SEQUENCE [LARGE SCALE GENOMIC DNA]</scope>
    <source>
        <strain evidence="2 3">SSW1-36</strain>
    </source>
</reference>
<dbReference type="Pfam" id="PF00583">
    <property type="entry name" value="Acetyltransf_1"/>
    <property type="match status" value="1"/>
</dbReference>
<evidence type="ECO:0000313" key="3">
    <source>
        <dbReference type="Proteomes" id="UP000831963"/>
    </source>
</evidence>
<dbReference type="SUPFAM" id="SSF55729">
    <property type="entry name" value="Acyl-CoA N-acyltransferases (Nat)"/>
    <property type="match status" value="1"/>
</dbReference>
<dbReference type="Gene3D" id="3.40.630.30">
    <property type="match status" value="1"/>
</dbReference>
<accession>A0ABY4IVN5</accession>